<dbReference type="EMBL" id="CP136600">
    <property type="protein sequence ID" value="WOH36650.1"/>
    <property type="molecule type" value="Genomic_DNA"/>
</dbReference>
<dbReference type="Proteomes" id="UP001301442">
    <property type="component" value="Chromosome"/>
</dbReference>
<evidence type="ECO:0000313" key="1">
    <source>
        <dbReference type="EMBL" id="WOH36650.1"/>
    </source>
</evidence>
<evidence type="ECO:0000313" key="2">
    <source>
        <dbReference type="Proteomes" id="UP001301442"/>
    </source>
</evidence>
<accession>A0ABZ0GM69</accession>
<dbReference type="RefSeq" id="WP_348395462.1">
    <property type="nucleotide sequence ID" value="NZ_CP136600.1"/>
</dbReference>
<protein>
    <submittedName>
        <fullName evidence="1">Uncharacterized protein</fullName>
    </submittedName>
</protein>
<reference evidence="1 2" key="1">
    <citation type="submission" date="2023-09" db="EMBL/GenBank/DDBJ databases">
        <authorList>
            <person name="Qi X."/>
        </authorList>
    </citation>
    <scope>NUCLEOTIDE SEQUENCE [LARGE SCALE GENOMIC DNA]</scope>
    <source>
        <strain evidence="1 2">S1-1</strain>
    </source>
</reference>
<proteinExistence type="predicted"/>
<sequence>MMNQLADEGLAPKCEYLGGCAMIVDDAGPQISVDKINTRDCIIDFFSQLLDWSLKHGIVNLDYNENNWCFNGAQLLLVDIDFDKTCRLQEIRTNPVVIKRIDVKAYSDDHAALVAFLNVEEQLLWNYLNQG</sequence>
<organism evidence="1 2">
    <name type="scientific">Thalassotalea fonticola</name>
    <dbReference type="NCBI Taxonomy" id="3065649"/>
    <lineage>
        <taxon>Bacteria</taxon>
        <taxon>Pseudomonadati</taxon>
        <taxon>Pseudomonadota</taxon>
        <taxon>Gammaproteobacteria</taxon>
        <taxon>Alteromonadales</taxon>
        <taxon>Colwelliaceae</taxon>
        <taxon>Thalassotalea</taxon>
    </lineage>
</organism>
<gene>
    <name evidence="1" type="ORF">RI844_14915</name>
</gene>
<name>A0ABZ0GM69_9GAMM</name>
<keyword evidence="2" id="KW-1185">Reference proteome</keyword>